<dbReference type="EMBL" id="JANIIK010000048">
    <property type="protein sequence ID" value="KAJ3599616.1"/>
    <property type="molecule type" value="Genomic_DNA"/>
</dbReference>
<sequence length="141" mass="15566">MDEVSSLEQGVSGLRDFGAGGLPEVRRRTSVEVDRAQEASEGPQKDLTSKHREDFRLEVSETACLEGQLKGLVMEVKREAFPNEANGITPHVDYTQDTSIATRQLLPQDLCDVNGNCTSNPSPMSRHPFLVCRPLETRPVS</sequence>
<keyword evidence="3" id="KW-1185">Reference proteome</keyword>
<feature type="region of interest" description="Disordered" evidence="1">
    <location>
        <begin position="1"/>
        <end position="52"/>
    </location>
</feature>
<evidence type="ECO:0000313" key="3">
    <source>
        <dbReference type="Proteomes" id="UP001148018"/>
    </source>
</evidence>
<dbReference type="Proteomes" id="UP001148018">
    <property type="component" value="Unassembled WGS sequence"/>
</dbReference>
<evidence type="ECO:0000256" key="1">
    <source>
        <dbReference type="SAM" id="MobiDB-lite"/>
    </source>
</evidence>
<feature type="compositionally biased region" description="Basic and acidic residues" evidence="1">
    <location>
        <begin position="24"/>
        <end position="52"/>
    </location>
</feature>
<evidence type="ECO:0000313" key="2">
    <source>
        <dbReference type="EMBL" id="KAJ3599616.1"/>
    </source>
</evidence>
<reference evidence="2" key="1">
    <citation type="submission" date="2022-07" db="EMBL/GenBank/DDBJ databases">
        <title>Chromosome-level genome of Muraenolepis orangiensis.</title>
        <authorList>
            <person name="Kim J."/>
        </authorList>
    </citation>
    <scope>NUCLEOTIDE SEQUENCE</scope>
    <source>
        <strain evidence="2">KU_S4_2022</strain>
        <tissue evidence="2">Muscle</tissue>
    </source>
</reference>
<name>A0A9Q0E3M9_9TELE</name>
<comment type="caution">
    <text evidence="2">The sequence shown here is derived from an EMBL/GenBank/DDBJ whole genome shotgun (WGS) entry which is preliminary data.</text>
</comment>
<protein>
    <submittedName>
        <fullName evidence="2">Uncharacterized protein</fullName>
    </submittedName>
</protein>
<proteinExistence type="predicted"/>
<organism evidence="2 3">
    <name type="scientific">Muraenolepis orangiensis</name>
    <name type="common">Patagonian moray cod</name>
    <dbReference type="NCBI Taxonomy" id="630683"/>
    <lineage>
        <taxon>Eukaryota</taxon>
        <taxon>Metazoa</taxon>
        <taxon>Chordata</taxon>
        <taxon>Craniata</taxon>
        <taxon>Vertebrata</taxon>
        <taxon>Euteleostomi</taxon>
        <taxon>Actinopterygii</taxon>
        <taxon>Neopterygii</taxon>
        <taxon>Teleostei</taxon>
        <taxon>Neoteleostei</taxon>
        <taxon>Acanthomorphata</taxon>
        <taxon>Zeiogadaria</taxon>
        <taxon>Gadariae</taxon>
        <taxon>Gadiformes</taxon>
        <taxon>Muraenolepidoidei</taxon>
        <taxon>Muraenolepididae</taxon>
        <taxon>Muraenolepis</taxon>
    </lineage>
</organism>
<accession>A0A9Q0E3M9</accession>
<dbReference type="AlphaFoldDB" id="A0A9Q0E3M9"/>
<gene>
    <name evidence="2" type="ORF">NHX12_033572</name>
</gene>